<evidence type="ECO:0000313" key="3">
    <source>
        <dbReference type="EMBL" id="MFC4769134.1"/>
    </source>
</evidence>
<keyword evidence="4" id="KW-1185">Reference proteome</keyword>
<accession>A0ABV9Q5P4</accession>
<protein>
    <submittedName>
        <fullName evidence="3">YhcN/YlaJ family sporulation lipoprotein</fullName>
    </submittedName>
</protein>
<reference evidence="4" key="1">
    <citation type="journal article" date="2019" name="Int. J. Syst. Evol. Microbiol.">
        <title>The Global Catalogue of Microorganisms (GCM) 10K type strain sequencing project: providing services to taxonomists for standard genome sequencing and annotation.</title>
        <authorList>
            <consortium name="The Broad Institute Genomics Platform"/>
            <consortium name="The Broad Institute Genome Sequencing Center for Infectious Disease"/>
            <person name="Wu L."/>
            <person name="Ma J."/>
        </authorList>
    </citation>
    <scope>NUCLEOTIDE SEQUENCE [LARGE SCALE GENOMIC DNA]</scope>
    <source>
        <strain evidence="4">WYCCWR 12678</strain>
    </source>
</reference>
<name>A0ABV9Q5P4_9BACL</name>
<evidence type="ECO:0000256" key="1">
    <source>
        <dbReference type="SAM" id="MobiDB-lite"/>
    </source>
</evidence>
<feature type="chain" id="PRO_5045338058" evidence="2">
    <location>
        <begin position="21"/>
        <end position="175"/>
    </location>
</feature>
<dbReference type="NCBIfam" id="TIGR02898">
    <property type="entry name" value="spore_YhcN_YlaJ"/>
    <property type="match status" value="1"/>
</dbReference>
<feature type="region of interest" description="Disordered" evidence="1">
    <location>
        <begin position="28"/>
        <end position="62"/>
    </location>
</feature>
<feature type="compositionally biased region" description="Pro residues" evidence="1">
    <location>
        <begin position="40"/>
        <end position="54"/>
    </location>
</feature>
<keyword evidence="3" id="KW-0449">Lipoprotein</keyword>
<dbReference type="InterPro" id="IPR014247">
    <property type="entry name" value="Spore_lipoprot_YhcN/YlaJ"/>
</dbReference>
<evidence type="ECO:0000313" key="4">
    <source>
        <dbReference type="Proteomes" id="UP001596002"/>
    </source>
</evidence>
<proteinExistence type="predicted"/>
<organism evidence="3 4">
    <name type="scientific">Effusibacillus consociatus</name>
    <dbReference type="NCBI Taxonomy" id="1117041"/>
    <lineage>
        <taxon>Bacteria</taxon>
        <taxon>Bacillati</taxon>
        <taxon>Bacillota</taxon>
        <taxon>Bacilli</taxon>
        <taxon>Bacillales</taxon>
        <taxon>Alicyclobacillaceae</taxon>
        <taxon>Effusibacillus</taxon>
    </lineage>
</organism>
<dbReference type="Pfam" id="PF09580">
    <property type="entry name" value="Spore_YhcN_YlaJ"/>
    <property type="match status" value="1"/>
</dbReference>
<gene>
    <name evidence="3" type="ORF">ACFO8Q_17525</name>
</gene>
<comment type="caution">
    <text evidence="3">The sequence shown here is derived from an EMBL/GenBank/DDBJ whole genome shotgun (WGS) entry which is preliminary data.</text>
</comment>
<dbReference type="Proteomes" id="UP001596002">
    <property type="component" value="Unassembled WGS sequence"/>
</dbReference>
<dbReference type="RefSeq" id="WP_380027313.1">
    <property type="nucleotide sequence ID" value="NZ_JBHSHC010000119.1"/>
</dbReference>
<evidence type="ECO:0000256" key="2">
    <source>
        <dbReference type="SAM" id="SignalP"/>
    </source>
</evidence>
<feature type="signal peptide" evidence="2">
    <location>
        <begin position="1"/>
        <end position="20"/>
    </location>
</feature>
<dbReference type="InterPro" id="IPR019076">
    <property type="entry name" value="Spore_lipoprot_YhcN/YlaJ-like"/>
</dbReference>
<dbReference type="EMBL" id="JBHSHC010000119">
    <property type="protein sequence ID" value="MFC4769134.1"/>
    <property type="molecule type" value="Genomic_DNA"/>
</dbReference>
<dbReference type="PROSITE" id="PS51257">
    <property type="entry name" value="PROKAR_LIPOPROTEIN"/>
    <property type="match status" value="1"/>
</dbReference>
<sequence length="175" mass="19370">MHGNKIRMLTVFLLATALMAGCTPAQPRAQRYPGAQTPAPGAPVPPPPPSPAPDTAPRVQTTDTPVRDAQNIANALVGKHNISRANVLVTDRTAYVAVDIPYTGRSQAMTDRFKDEVANEVRRVDPSIQRVYVSADADVFDRFQGYTNDIRAGRPIQGVYERFTEFVQRIWPQQR</sequence>
<keyword evidence="2" id="KW-0732">Signal</keyword>